<dbReference type="PRINTS" id="PR00344">
    <property type="entry name" value="BCTRLSENSOR"/>
</dbReference>
<evidence type="ECO:0000259" key="9">
    <source>
        <dbReference type="PROSITE" id="PS50109"/>
    </source>
</evidence>
<dbReference type="SUPFAM" id="SSF55874">
    <property type="entry name" value="ATPase domain of HSP90 chaperone/DNA topoisomerase II/histidine kinase"/>
    <property type="match status" value="1"/>
</dbReference>
<dbReference type="GO" id="GO:0005524">
    <property type="term" value="F:ATP binding"/>
    <property type="evidence" value="ECO:0007669"/>
    <property type="project" value="UniProtKB-KW"/>
</dbReference>
<dbReference type="AlphaFoldDB" id="A0A5R9G2F2"/>
<keyword evidence="8" id="KW-0902">Two-component regulatory system</keyword>
<feature type="domain" description="Histidine kinase" evidence="9">
    <location>
        <begin position="162"/>
        <end position="373"/>
    </location>
</feature>
<keyword evidence="6 10" id="KW-0418">Kinase</keyword>
<keyword evidence="11" id="KW-1185">Reference proteome</keyword>
<dbReference type="InterPro" id="IPR005467">
    <property type="entry name" value="His_kinase_dom"/>
</dbReference>
<comment type="catalytic activity">
    <reaction evidence="1">
        <text>ATP + protein L-histidine = ADP + protein N-phospho-L-histidine.</text>
        <dbReference type="EC" id="2.7.13.3"/>
    </reaction>
</comment>
<evidence type="ECO:0000256" key="7">
    <source>
        <dbReference type="ARBA" id="ARBA00022840"/>
    </source>
</evidence>
<evidence type="ECO:0000256" key="5">
    <source>
        <dbReference type="ARBA" id="ARBA00022741"/>
    </source>
</evidence>
<proteinExistence type="predicted"/>
<comment type="caution">
    <text evidence="10">The sequence shown here is derived from an EMBL/GenBank/DDBJ whole genome shotgun (WGS) entry which is preliminary data.</text>
</comment>
<dbReference type="RefSeq" id="WP_138196485.1">
    <property type="nucleotide sequence ID" value="NZ_VCIW01000017.1"/>
</dbReference>
<dbReference type="PANTHER" id="PTHR43065:SF10">
    <property type="entry name" value="PEROXIDE STRESS-ACTIVATED HISTIDINE KINASE MAK3"/>
    <property type="match status" value="1"/>
</dbReference>
<keyword evidence="4" id="KW-0808">Transferase</keyword>
<dbReference type="InterPro" id="IPR036890">
    <property type="entry name" value="HATPase_C_sf"/>
</dbReference>
<accession>A0A5R9G2F2</accession>
<dbReference type="PROSITE" id="PS50109">
    <property type="entry name" value="HIS_KIN"/>
    <property type="match status" value="1"/>
</dbReference>
<dbReference type="InterPro" id="IPR004358">
    <property type="entry name" value="Sig_transdc_His_kin-like_C"/>
</dbReference>
<evidence type="ECO:0000256" key="1">
    <source>
        <dbReference type="ARBA" id="ARBA00000085"/>
    </source>
</evidence>
<dbReference type="Proteomes" id="UP000309676">
    <property type="component" value="Unassembled WGS sequence"/>
</dbReference>
<evidence type="ECO:0000313" key="11">
    <source>
        <dbReference type="Proteomes" id="UP000309676"/>
    </source>
</evidence>
<dbReference type="EC" id="2.7.13.3" evidence="2"/>
<evidence type="ECO:0000256" key="2">
    <source>
        <dbReference type="ARBA" id="ARBA00012438"/>
    </source>
</evidence>
<dbReference type="EMBL" id="VCIW01000017">
    <property type="protein sequence ID" value="TLS50001.1"/>
    <property type="molecule type" value="Genomic_DNA"/>
</dbReference>
<protein>
    <recommendedName>
        <fullName evidence="2">histidine kinase</fullName>
        <ecNumber evidence="2">2.7.13.3</ecNumber>
    </recommendedName>
</protein>
<dbReference type="InterPro" id="IPR036097">
    <property type="entry name" value="HisK_dim/P_sf"/>
</dbReference>
<keyword evidence="5" id="KW-0547">Nucleotide-binding</keyword>
<dbReference type="SMART" id="SM00388">
    <property type="entry name" value="HisKA"/>
    <property type="match status" value="1"/>
</dbReference>
<evidence type="ECO:0000256" key="3">
    <source>
        <dbReference type="ARBA" id="ARBA00022553"/>
    </source>
</evidence>
<dbReference type="Pfam" id="PF00512">
    <property type="entry name" value="HisKA"/>
    <property type="match status" value="1"/>
</dbReference>
<sequence length="373" mass="43675">MSDLITYLKEHQETIIQCWMDNFLPQFPDFYNSEQSLKQLIEQTSIYCGYVYDIHIPYKQHYFFRLIPEICLFFIKGNIPISHILHSNHVWRESLILVSQGYSNLGFCWNQFREIMARIDKFEIAMFEYYYNYINTTLEDKDKTISRLHEEKMSIIGKMAASMAHEIRNPLTVALGFVNLAKTAKSRELHRKSKDYLSIVEEELEKIQMQITGFLSFTKKQLVEEPLQMIRIIEGVESVYALISPRLVNENIRFTIEISDSKLNVQKVGLQQVLSNIINNSIDALLEIDKEREIKITGYNKENHYFLCIENNGPEVSAEIRDQMFSPFVTNKKEGTGLGLAICKQIIEKNGGRIYCDSNREKTKFTMEFPFTM</sequence>
<dbReference type="Gene3D" id="1.10.287.130">
    <property type="match status" value="1"/>
</dbReference>
<organism evidence="10 11">
    <name type="scientific">Paenibacillus antri</name>
    <dbReference type="NCBI Taxonomy" id="2582848"/>
    <lineage>
        <taxon>Bacteria</taxon>
        <taxon>Bacillati</taxon>
        <taxon>Bacillota</taxon>
        <taxon>Bacilli</taxon>
        <taxon>Bacillales</taxon>
        <taxon>Paenibacillaceae</taxon>
        <taxon>Paenibacillus</taxon>
    </lineage>
</organism>
<dbReference type="Pfam" id="PF02518">
    <property type="entry name" value="HATPase_c"/>
    <property type="match status" value="1"/>
</dbReference>
<dbReference type="CDD" id="cd00082">
    <property type="entry name" value="HisKA"/>
    <property type="match status" value="1"/>
</dbReference>
<dbReference type="SMART" id="SM00387">
    <property type="entry name" value="HATPase_c"/>
    <property type="match status" value="1"/>
</dbReference>
<evidence type="ECO:0000256" key="8">
    <source>
        <dbReference type="ARBA" id="ARBA00023012"/>
    </source>
</evidence>
<reference evidence="10 11" key="1">
    <citation type="submission" date="2019-05" db="EMBL/GenBank/DDBJ databases">
        <authorList>
            <person name="Narsing Rao M.P."/>
            <person name="Li W.J."/>
        </authorList>
    </citation>
    <scope>NUCLEOTIDE SEQUENCE [LARGE SCALE GENOMIC DNA]</scope>
    <source>
        <strain evidence="10 11">SYSU_K30003</strain>
    </source>
</reference>
<dbReference type="InterPro" id="IPR003661">
    <property type="entry name" value="HisK_dim/P_dom"/>
</dbReference>
<dbReference type="InterPro" id="IPR003594">
    <property type="entry name" value="HATPase_dom"/>
</dbReference>
<dbReference type="SUPFAM" id="SSF47384">
    <property type="entry name" value="Homodimeric domain of signal transducing histidine kinase"/>
    <property type="match status" value="1"/>
</dbReference>
<evidence type="ECO:0000256" key="4">
    <source>
        <dbReference type="ARBA" id="ARBA00022679"/>
    </source>
</evidence>
<evidence type="ECO:0000256" key="6">
    <source>
        <dbReference type="ARBA" id="ARBA00022777"/>
    </source>
</evidence>
<gene>
    <name evidence="10" type="ORF">FE782_21935</name>
</gene>
<dbReference type="GO" id="GO:0000155">
    <property type="term" value="F:phosphorelay sensor kinase activity"/>
    <property type="evidence" value="ECO:0007669"/>
    <property type="project" value="InterPro"/>
</dbReference>
<dbReference type="PANTHER" id="PTHR43065">
    <property type="entry name" value="SENSOR HISTIDINE KINASE"/>
    <property type="match status" value="1"/>
</dbReference>
<keyword evidence="3" id="KW-0597">Phosphoprotein</keyword>
<dbReference type="Gene3D" id="3.30.565.10">
    <property type="entry name" value="Histidine kinase-like ATPase, C-terminal domain"/>
    <property type="match status" value="1"/>
</dbReference>
<keyword evidence="7" id="KW-0067">ATP-binding</keyword>
<evidence type="ECO:0000313" key="10">
    <source>
        <dbReference type="EMBL" id="TLS50001.1"/>
    </source>
</evidence>
<name>A0A5R9G2F2_9BACL</name>
<dbReference type="OrthoDB" id="9815750at2"/>